<keyword evidence="2" id="KW-0378">Hydrolase</keyword>
<keyword evidence="2" id="KW-0255">Endonuclease</keyword>
<dbReference type="InterPro" id="IPR018576">
    <property type="entry name" value="Restrct_endonuc_II_Pab1"/>
</dbReference>
<comment type="caution">
    <text evidence="2">The sequence shown here is derived from an EMBL/GenBank/DDBJ whole genome shotgun (WGS) entry which is preliminary data.</text>
</comment>
<evidence type="ECO:0000313" key="2">
    <source>
        <dbReference type="EMBL" id="PIR41972.1"/>
    </source>
</evidence>
<gene>
    <name evidence="2" type="ORF">COV30_00900</name>
</gene>
<evidence type="ECO:0000313" key="3">
    <source>
        <dbReference type="Proteomes" id="UP000230208"/>
    </source>
</evidence>
<keyword evidence="2" id="KW-0540">Nuclease</keyword>
<dbReference type="Proteomes" id="UP000230208">
    <property type="component" value="Unassembled WGS sequence"/>
</dbReference>
<accession>A0A2H0R622</accession>
<feature type="domain" description="Restriction endonuclease type II Pab1" evidence="1">
    <location>
        <begin position="139"/>
        <end position="248"/>
    </location>
</feature>
<dbReference type="AlphaFoldDB" id="A0A2H0R622"/>
<organism evidence="2 3">
    <name type="scientific">Candidatus Yanofskybacteria bacterium CG10_big_fil_rev_8_21_14_0_10_37_15</name>
    <dbReference type="NCBI Taxonomy" id="1975097"/>
    <lineage>
        <taxon>Bacteria</taxon>
        <taxon>Candidatus Yanofskyibacteriota</taxon>
    </lineage>
</organism>
<evidence type="ECO:0000259" key="1">
    <source>
        <dbReference type="Pfam" id="PF09522"/>
    </source>
</evidence>
<reference evidence="2 3" key="1">
    <citation type="submission" date="2017-09" db="EMBL/GenBank/DDBJ databases">
        <title>Depth-based differentiation of microbial function through sediment-hosted aquifers and enrichment of novel symbionts in the deep terrestrial subsurface.</title>
        <authorList>
            <person name="Probst A.J."/>
            <person name="Ladd B."/>
            <person name="Jarett J.K."/>
            <person name="Geller-Mcgrath D.E."/>
            <person name="Sieber C.M."/>
            <person name="Emerson J.B."/>
            <person name="Anantharaman K."/>
            <person name="Thomas B.C."/>
            <person name="Malmstrom R."/>
            <person name="Stieglmeier M."/>
            <person name="Klingl A."/>
            <person name="Woyke T."/>
            <person name="Ryan C.M."/>
            <person name="Banfield J.F."/>
        </authorList>
    </citation>
    <scope>NUCLEOTIDE SEQUENCE [LARGE SCALE GENOMIC DNA]</scope>
    <source>
        <strain evidence="2">CG10_big_fil_rev_8_21_14_0_10_37_15</strain>
    </source>
</reference>
<protein>
    <submittedName>
        <fullName evidence="2">Restriction endonuclease</fullName>
    </submittedName>
</protein>
<sequence length="250" mass="28832">MLIKEREHKIEVPILLTAVSGKIRVKNRSIVNEYGTPVAVKREGFALSNYVEWQIGYDVVKRETEKLADSSLPETEFTGANGKTKALYELSEYIWYFHKWGVISREELESIINYLNAISNNDLIDNNSELQIDRSHPIVKNINGFEFEYTQVKYPLLIHKFNGYEIVTEIKITEKQYAVGTQPMLYLCFPITELNAMTNLIGRTAETKEIAYFEITGSNIKVFLEMLKMFGTLSNNHKHDILQIINTILV</sequence>
<dbReference type="Pfam" id="PF09522">
    <property type="entry name" value="RE_R_Pab1"/>
    <property type="match status" value="1"/>
</dbReference>
<name>A0A2H0R622_9BACT</name>
<dbReference type="GO" id="GO:0004519">
    <property type="term" value="F:endonuclease activity"/>
    <property type="evidence" value="ECO:0007669"/>
    <property type="project" value="UniProtKB-KW"/>
</dbReference>
<dbReference type="EMBL" id="PCXP01000013">
    <property type="protein sequence ID" value="PIR41972.1"/>
    <property type="molecule type" value="Genomic_DNA"/>
</dbReference>
<proteinExistence type="predicted"/>